<sequence length="277" mass="31875">MGVNLQHKIFQSEKCNIHYWHRPGSTSKYVIFLHGAGCDHRMFEPQLPIFDYSYNLLLWDARGHGLSKLASGDKFRFDDMLKDFLKLCEMYGIKNAVLVGQSMGGNLAQEILYRNPQLVSKLVLVDCTRNACRLSIIERFMLKLTKPILYCYPWKILIDQSANVCGNTETVKAYVRECLSQMKKREFIEVMMSLMTCLREDETYRFPKPVLLLCGRDDRSGNIRRIAVSWAESDPNCTLCMIENAGHNSNQDNPKAVNRAISKFLLVNSQETPMQLD</sequence>
<accession>A0ABS8N8K6</accession>
<dbReference type="SUPFAM" id="SSF53474">
    <property type="entry name" value="alpha/beta-Hydrolases"/>
    <property type="match status" value="1"/>
</dbReference>
<name>A0ABS8N8K6_9CLOT</name>
<evidence type="ECO:0000313" key="3">
    <source>
        <dbReference type="Proteomes" id="UP001165422"/>
    </source>
</evidence>
<dbReference type="Gene3D" id="3.40.50.1820">
    <property type="entry name" value="alpha/beta hydrolase"/>
    <property type="match status" value="1"/>
</dbReference>
<keyword evidence="3" id="KW-1185">Reference proteome</keyword>
<dbReference type="PRINTS" id="PR00111">
    <property type="entry name" value="ABHYDROLASE"/>
</dbReference>
<dbReference type="InterPro" id="IPR050266">
    <property type="entry name" value="AB_hydrolase_sf"/>
</dbReference>
<dbReference type="PANTHER" id="PTHR43798">
    <property type="entry name" value="MONOACYLGLYCEROL LIPASE"/>
    <property type="match status" value="1"/>
</dbReference>
<dbReference type="Proteomes" id="UP001165422">
    <property type="component" value="Unassembled WGS sequence"/>
</dbReference>
<dbReference type="RefSeq" id="WP_229981855.1">
    <property type="nucleotide sequence ID" value="NZ_JAJJPB010000024.1"/>
</dbReference>
<protein>
    <submittedName>
        <fullName evidence="2">Alpha/beta hydrolase</fullName>
    </submittedName>
</protein>
<gene>
    <name evidence="2" type="ORF">LN736_14870</name>
</gene>
<dbReference type="InterPro" id="IPR000073">
    <property type="entry name" value="AB_hydrolase_1"/>
</dbReference>
<comment type="caution">
    <text evidence="2">The sequence shown here is derived from an EMBL/GenBank/DDBJ whole genome shotgun (WGS) entry which is preliminary data.</text>
</comment>
<dbReference type="InterPro" id="IPR029058">
    <property type="entry name" value="AB_hydrolase_fold"/>
</dbReference>
<feature type="domain" description="Serine aminopeptidase S33" evidence="1">
    <location>
        <begin position="27"/>
        <end position="248"/>
    </location>
</feature>
<evidence type="ECO:0000259" key="1">
    <source>
        <dbReference type="Pfam" id="PF12146"/>
    </source>
</evidence>
<keyword evidence="2" id="KW-0378">Hydrolase</keyword>
<proteinExistence type="predicted"/>
<dbReference type="EMBL" id="JAJJPB010000024">
    <property type="protein sequence ID" value="MCC9296140.1"/>
    <property type="molecule type" value="Genomic_DNA"/>
</dbReference>
<evidence type="ECO:0000313" key="2">
    <source>
        <dbReference type="EMBL" id="MCC9296140.1"/>
    </source>
</evidence>
<dbReference type="InterPro" id="IPR022742">
    <property type="entry name" value="Hydrolase_4"/>
</dbReference>
<reference evidence="2" key="1">
    <citation type="submission" date="2021-11" db="EMBL/GenBank/DDBJ databases">
        <authorList>
            <person name="Qingchun L."/>
            <person name="Dong Z."/>
            <person name="Zongwei Q."/>
            <person name="Jia Z."/>
            <person name="Duotao L."/>
        </authorList>
    </citation>
    <scope>NUCLEOTIDE SEQUENCE</scope>
    <source>
        <strain evidence="2">WLY-B-L2</strain>
    </source>
</reference>
<dbReference type="Pfam" id="PF12146">
    <property type="entry name" value="Hydrolase_4"/>
    <property type="match status" value="1"/>
</dbReference>
<organism evidence="2 3">
    <name type="scientific">Clostridium aromativorans</name>
    <dbReference type="NCBI Taxonomy" id="2836848"/>
    <lineage>
        <taxon>Bacteria</taxon>
        <taxon>Bacillati</taxon>
        <taxon>Bacillota</taxon>
        <taxon>Clostridia</taxon>
        <taxon>Eubacteriales</taxon>
        <taxon>Clostridiaceae</taxon>
        <taxon>Clostridium</taxon>
    </lineage>
</organism>
<dbReference type="GO" id="GO:0016787">
    <property type="term" value="F:hydrolase activity"/>
    <property type="evidence" value="ECO:0007669"/>
    <property type="project" value="UniProtKB-KW"/>
</dbReference>